<dbReference type="EMBL" id="BPUB01000002">
    <property type="protein sequence ID" value="GJG60011.1"/>
    <property type="molecule type" value="Genomic_DNA"/>
</dbReference>
<dbReference type="RefSeq" id="WP_223928452.1">
    <property type="nucleotide sequence ID" value="NZ_BPTU01000002.1"/>
</dbReference>
<keyword evidence="2" id="KW-1185">Reference proteome</keyword>
<name>A0A9R1CCF9_9BACT</name>
<evidence type="ECO:0000313" key="2">
    <source>
        <dbReference type="Proteomes" id="UP000825483"/>
    </source>
</evidence>
<sequence length="215" mass="24323">MSKLQDLYKAIETLRKNNIPIDDNLSKRLDEAEEQIIRDEILPIIGKNIEPTLRQIQRKMVLVVDYDPSVPISVLMTRKRVITDEAETKKYPLLPIEKPSPTKKQKKHIVVNPQTRLKVTFPDGVVFQDMNATTTFLMAIEKIGPAKVADLGISVDKANFVSKTPSTGSSNASWHQVKDWYVNTHSNTSGKASQLRKISKRLNLNLKIEIVSKHA</sequence>
<dbReference type="AlphaFoldDB" id="A0A9R1CCF9"/>
<evidence type="ECO:0000313" key="1">
    <source>
        <dbReference type="EMBL" id="GJG60011.1"/>
    </source>
</evidence>
<proteinExistence type="predicted"/>
<accession>A0A9R1CCF9</accession>
<organism evidence="1 2">
    <name type="scientific">Prevotella lacticifex</name>
    <dbReference type="NCBI Taxonomy" id="2854755"/>
    <lineage>
        <taxon>Bacteria</taxon>
        <taxon>Pseudomonadati</taxon>
        <taxon>Bacteroidota</taxon>
        <taxon>Bacteroidia</taxon>
        <taxon>Bacteroidales</taxon>
        <taxon>Prevotellaceae</taxon>
        <taxon>Prevotella</taxon>
    </lineage>
</organism>
<dbReference type="GeneID" id="72465946"/>
<gene>
    <name evidence="1" type="ORF">PRLR5076_28620</name>
</gene>
<protein>
    <submittedName>
        <fullName evidence="1">Uncharacterized protein</fullName>
    </submittedName>
</protein>
<comment type="caution">
    <text evidence="1">The sequence shown here is derived from an EMBL/GenBank/DDBJ whole genome shotgun (WGS) entry which is preliminary data.</text>
</comment>
<reference evidence="1" key="1">
    <citation type="journal article" date="2022" name="Int. J. Syst. Evol. Microbiol.">
        <title>Prevotella lacticifex sp. nov., isolated from the rumen of cows.</title>
        <authorList>
            <person name="Shinkai T."/>
            <person name="Ikeyama N."/>
            <person name="Kumagai M."/>
            <person name="Ohmori H."/>
            <person name="Sakamoto M."/>
            <person name="Ohkuma M."/>
            <person name="Mitsumori M."/>
        </authorList>
    </citation>
    <scope>NUCLEOTIDE SEQUENCE</scope>
    <source>
        <strain evidence="1">R5076</strain>
    </source>
</reference>
<dbReference type="Proteomes" id="UP000825483">
    <property type="component" value="Unassembled WGS sequence"/>
</dbReference>